<dbReference type="RefSeq" id="WP_229674464.1">
    <property type="nucleotide sequence ID" value="NZ_BMNA01000006.1"/>
</dbReference>
<accession>A0A917WJ52</accession>
<dbReference type="InterPro" id="IPR016181">
    <property type="entry name" value="Acyl_CoA_acyltransferase"/>
</dbReference>
<reference evidence="2" key="1">
    <citation type="journal article" date="2014" name="Int. J. Syst. Evol. Microbiol.">
        <title>Complete genome sequence of Corynebacterium casei LMG S-19264T (=DSM 44701T), isolated from a smear-ripened cheese.</title>
        <authorList>
            <consortium name="US DOE Joint Genome Institute (JGI-PGF)"/>
            <person name="Walter F."/>
            <person name="Albersmeier A."/>
            <person name="Kalinowski J."/>
            <person name="Ruckert C."/>
        </authorList>
    </citation>
    <scope>NUCLEOTIDE SEQUENCE</scope>
    <source>
        <strain evidence="2">CGMCC 4.7308</strain>
    </source>
</reference>
<dbReference type="PROSITE" id="PS51186">
    <property type="entry name" value="GNAT"/>
    <property type="match status" value="1"/>
</dbReference>
<proteinExistence type="predicted"/>
<protein>
    <recommendedName>
        <fullName evidence="1">N-acetyltransferase domain-containing protein</fullName>
    </recommendedName>
</protein>
<evidence type="ECO:0000259" key="1">
    <source>
        <dbReference type="PROSITE" id="PS51186"/>
    </source>
</evidence>
<feature type="domain" description="N-acetyltransferase" evidence="1">
    <location>
        <begin position="56"/>
        <end position="191"/>
    </location>
</feature>
<dbReference type="CDD" id="cd04301">
    <property type="entry name" value="NAT_SF"/>
    <property type="match status" value="1"/>
</dbReference>
<sequence length="191" mass="20959">MLLPTLLDAPALRRGVARARGLGRDVVGAWLGPDVNPAPLEQVGFERGWSPWWMAAQLVDVPAEADQRVRLQLETDDYQGEHAAYGRLLALAREQPTRAWYAGAHVDGRFAGHAWSFVDGELAGVFDMEVWPPFRLRGLGTALLAAVCAGARRAGARHAVLNATPDGELLYRTAGFRRIGDGVTWWRHLAD</sequence>
<keyword evidence="3" id="KW-1185">Reference proteome</keyword>
<dbReference type="AlphaFoldDB" id="A0A917WJ52"/>
<gene>
    <name evidence="2" type="ORF">GCM10011594_30100</name>
</gene>
<name>A0A917WJ52_9ACTN</name>
<dbReference type="Proteomes" id="UP000655208">
    <property type="component" value="Unassembled WGS sequence"/>
</dbReference>
<organism evidence="2 3">
    <name type="scientific">Nakamurella endophytica</name>
    <dbReference type="NCBI Taxonomy" id="1748367"/>
    <lineage>
        <taxon>Bacteria</taxon>
        <taxon>Bacillati</taxon>
        <taxon>Actinomycetota</taxon>
        <taxon>Actinomycetes</taxon>
        <taxon>Nakamurellales</taxon>
        <taxon>Nakamurellaceae</taxon>
        <taxon>Nakamurella</taxon>
    </lineage>
</organism>
<dbReference type="GO" id="GO:0016747">
    <property type="term" value="F:acyltransferase activity, transferring groups other than amino-acyl groups"/>
    <property type="evidence" value="ECO:0007669"/>
    <property type="project" value="InterPro"/>
</dbReference>
<dbReference type="Pfam" id="PF00583">
    <property type="entry name" value="Acetyltransf_1"/>
    <property type="match status" value="1"/>
</dbReference>
<evidence type="ECO:0000313" key="3">
    <source>
        <dbReference type="Proteomes" id="UP000655208"/>
    </source>
</evidence>
<dbReference type="InterPro" id="IPR000182">
    <property type="entry name" value="GNAT_dom"/>
</dbReference>
<reference evidence="2" key="2">
    <citation type="submission" date="2020-09" db="EMBL/GenBank/DDBJ databases">
        <authorList>
            <person name="Sun Q."/>
            <person name="Zhou Y."/>
        </authorList>
    </citation>
    <scope>NUCLEOTIDE SEQUENCE</scope>
    <source>
        <strain evidence="2">CGMCC 4.7308</strain>
    </source>
</reference>
<dbReference type="SUPFAM" id="SSF55729">
    <property type="entry name" value="Acyl-CoA N-acyltransferases (Nat)"/>
    <property type="match status" value="1"/>
</dbReference>
<dbReference type="EMBL" id="BMNA01000006">
    <property type="protein sequence ID" value="GGM08113.1"/>
    <property type="molecule type" value="Genomic_DNA"/>
</dbReference>
<comment type="caution">
    <text evidence="2">The sequence shown here is derived from an EMBL/GenBank/DDBJ whole genome shotgun (WGS) entry which is preliminary data.</text>
</comment>
<dbReference type="Gene3D" id="3.40.630.30">
    <property type="match status" value="1"/>
</dbReference>
<evidence type="ECO:0000313" key="2">
    <source>
        <dbReference type="EMBL" id="GGM08113.1"/>
    </source>
</evidence>